<dbReference type="InterPro" id="IPR040442">
    <property type="entry name" value="Pyrv_kinase-like_dom_sf"/>
</dbReference>
<reference evidence="5 6" key="1">
    <citation type="submission" date="2024-03" db="EMBL/GenBank/DDBJ databases">
        <authorList>
            <person name="Jo J.-H."/>
        </authorList>
    </citation>
    <scope>NUCLEOTIDE SEQUENCE [LARGE SCALE GENOMIC DNA]</scope>
    <source>
        <strain evidence="5 6">PS1R-30</strain>
    </source>
</reference>
<proteinExistence type="inferred from homology"/>
<accession>A0ABU8RZP2</accession>
<dbReference type="PANTHER" id="PTHR30502:SF0">
    <property type="entry name" value="PHOSPHOENOLPYRUVATE CARBOXYLASE FAMILY PROTEIN"/>
    <property type="match status" value="1"/>
</dbReference>
<dbReference type="InterPro" id="IPR050251">
    <property type="entry name" value="HpcH-HpaI_aldolase"/>
</dbReference>
<sequence length="253" mass="26756">MTGDSLKQRLLRGDKQLGLVVLLPSPDLAEILGHAGLDMVMIDHEHGGGGLADFVAQDRALTGSRTRSMVRVPHGELAYAQRLLDNGAQAIVYPGVDSADQADAFVRACRYPPKGHRGAGAGLRAARYGIDGGYYDPSVESGRLLVAQIESATAVENVDAICAVEGVDMLLLGPRDLSASIGKLNRFDDTELQSLIEHAAARIRASGKLLASTLLPGLTVAQMFAQGYDLILAGKDTDFLVAGAQRLVETPRA</sequence>
<dbReference type="InterPro" id="IPR005000">
    <property type="entry name" value="Aldolase/citrate-lyase_domain"/>
</dbReference>
<evidence type="ECO:0000256" key="2">
    <source>
        <dbReference type="ARBA" id="ARBA00022723"/>
    </source>
</evidence>
<evidence type="ECO:0000259" key="4">
    <source>
        <dbReference type="Pfam" id="PF03328"/>
    </source>
</evidence>
<dbReference type="RefSeq" id="WP_339588079.1">
    <property type="nucleotide sequence ID" value="NZ_JBBHJZ010000003.1"/>
</dbReference>
<feature type="domain" description="HpcH/HpaI aldolase/citrate lyase" evidence="4">
    <location>
        <begin position="17"/>
        <end position="227"/>
    </location>
</feature>
<evidence type="ECO:0000256" key="1">
    <source>
        <dbReference type="ARBA" id="ARBA00005568"/>
    </source>
</evidence>
<comment type="similarity">
    <text evidence="1">Belongs to the HpcH/HpaI aldolase family.</text>
</comment>
<dbReference type="Proteomes" id="UP001361239">
    <property type="component" value="Unassembled WGS sequence"/>
</dbReference>
<organism evidence="5 6">
    <name type="scientific">Novosphingobium anseongense</name>
    <dbReference type="NCBI Taxonomy" id="3133436"/>
    <lineage>
        <taxon>Bacteria</taxon>
        <taxon>Pseudomonadati</taxon>
        <taxon>Pseudomonadota</taxon>
        <taxon>Alphaproteobacteria</taxon>
        <taxon>Sphingomonadales</taxon>
        <taxon>Sphingomonadaceae</taxon>
        <taxon>Novosphingobium</taxon>
    </lineage>
</organism>
<dbReference type="Gene3D" id="3.20.20.60">
    <property type="entry name" value="Phosphoenolpyruvate-binding domains"/>
    <property type="match status" value="1"/>
</dbReference>
<comment type="caution">
    <text evidence="5">The sequence shown here is derived from an EMBL/GenBank/DDBJ whole genome shotgun (WGS) entry which is preliminary data.</text>
</comment>
<dbReference type="GO" id="GO:0016829">
    <property type="term" value="F:lyase activity"/>
    <property type="evidence" value="ECO:0007669"/>
    <property type="project" value="UniProtKB-KW"/>
</dbReference>
<name>A0ABU8RZP2_9SPHN</name>
<dbReference type="Pfam" id="PF03328">
    <property type="entry name" value="HpcH_HpaI"/>
    <property type="match status" value="1"/>
</dbReference>
<gene>
    <name evidence="5" type="ORF">WG901_15925</name>
</gene>
<keyword evidence="3 5" id="KW-0456">Lyase</keyword>
<keyword evidence="6" id="KW-1185">Reference proteome</keyword>
<dbReference type="EMBL" id="JBBHJZ010000003">
    <property type="protein sequence ID" value="MEJ5978141.1"/>
    <property type="molecule type" value="Genomic_DNA"/>
</dbReference>
<dbReference type="PANTHER" id="PTHR30502">
    <property type="entry name" value="2-KETO-3-DEOXY-L-RHAMNONATE ALDOLASE"/>
    <property type="match status" value="1"/>
</dbReference>
<keyword evidence="2" id="KW-0479">Metal-binding</keyword>
<dbReference type="SUPFAM" id="SSF51621">
    <property type="entry name" value="Phosphoenolpyruvate/pyruvate domain"/>
    <property type="match status" value="1"/>
</dbReference>
<protein>
    <submittedName>
        <fullName evidence="5">Aldolase/citrate lyase family protein</fullName>
    </submittedName>
</protein>
<evidence type="ECO:0000313" key="5">
    <source>
        <dbReference type="EMBL" id="MEJ5978141.1"/>
    </source>
</evidence>
<dbReference type="InterPro" id="IPR015813">
    <property type="entry name" value="Pyrv/PenolPyrv_kinase-like_dom"/>
</dbReference>
<evidence type="ECO:0000313" key="6">
    <source>
        <dbReference type="Proteomes" id="UP001361239"/>
    </source>
</evidence>
<evidence type="ECO:0000256" key="3">
    <source>
        <dbReference type="ARBA" id="ARBA00023239"/>
    </source>
</evidence>